<evidence type="ECO:0000313" key="3">
    <source>
        <dbReference type="EMBL" id="MBS3058893.1"/>
    </source>
</evidence>
<sequence length="210" mass="24404">MKRNHWGQKSKKKVSEKKPYEKRPTQEKVNRLLAGLQEKFGQGIDFQGNHAFMALIQQVARTNGYFNEHLGKSAFLAEKNFPELRKPETRVITTSIIGKKAEKAARQIIGELATKPTGFIHFFRELDRAKSPTEFQILKSSEDYARYSNVLHDTGIWRKGQGIDKVLLKEVLPILEAETTRRALRREEQKAKNADQQQATRERKQNPFRW</sequence>
<feature type="compositionally biased region" description="Basic and acidic residues" evidence="1">
    <location>
        <begin position="16"/>
        <end position="26"/>
    </location>
</feature>
<proteinExistence type="predicted"/>
<name>A0A7J4IWS1_9ARCH</name>
<evidence type="ECO:0000313" key="4">
    <source>
        <dbReference type="Proteomes" id="UP000577419"/>
    </source>
</evidence>
<comment type="caution">
    <text evidence="2">The sequence shown here is derived from an EMBL/GenBank/DDBJ whole genome shotgun (WGS) entry which is preliminary data.</text>
</comment>
<organism evidence="2 4">
    <name type="scientific">Candidatus Iainarchaeum sp</name>
    <dbReference type="NCBI Taxonomy" id="3101447"/>
    <lineage>
        <taxon>Archaea</taxon>
        <taxon>Candidatus Iainarchaeota</taxon>
        <taxon>Candidatus Iainarchaeia</taxon>
        <taxon>Candidatus Iainarchaeales</taxon>
        <taxon>Candidatus Iainarchaeaceae</taxon>
        <taxon>Candidatus Iainarchaeum</taxon>
    </lineage>
</organism>
<reference evidence="3" key="2">
    <citation type="submission" date="2021-03" db="EMBL/GenBank/DDBJ databases">
        <authorList>
            <person name="Jaffe A."/>
        </authorList>
    </citation>
    <scope>NUCLEOTIDE SEQUENCE</scope>
    <source>
        <strain evidence="3">RIFCSPHIGHO2_01_FULL_GW2011_AR10_43_9</strain>
    </source>
</reference>
<reference evidence="2" key="1">
    <citation type="journal article" date="2020" name="bioRxiv">
        <title>A rank-normalized archaeal taxonomy based on genome phylogeny resolves widespread incomplete and uneven classifications.</title>
        <authorList>
            <person name="Rinke C."/>
            <person name="Chuvochina M."/>
            <person name="Mussig A.J."/>
            <person name="Chaumeil P.-A."/>
            <person name="Waite D.W."/>
            <person name="Whitman W.B."/>
            <person name="Parks D.H."/>
            <person name="Hugenholtz P."/>
        </authorList>
    </citation>
    <scope>NUCLEOTIDE SEQUENCE</scope>
    <source>
        <strain evidence="2">UBA10011</strain>
    </source>
</reference>
<protein>
    <submittedName>
        <fullName evidence="2">Uncharacterized protein</fullName>
    </submittedName>
</protein>
<evidence type="ECO:0000256" key="1">
    <source>
        <dbReference type="SAM" id="MobiDB-lite"/>
    </source>
</evidence>
<gene>
    <name evidence="2" type="ORF">HA237_05175</name>
    <name evidence="3" type="ORF">J4224_00525</name>
</gene>
<accession>A0A7J4IWS1</accession>
<dbReference type="EMBL" id="JAGVWF010000006">
    <property type="protein sequence ID" value="MBS3058893.1"/>
    <property type="molecule type" value="Genomic_DNA"/>
</dbReference>
<dbReference type="AlphaFoldDB" id="A0A7J4IWS1"/>
<dbReference type="Proteomes" id="UP000683213">
    <property type="component" value="Unassembled WGS sequence"/>
</dbReference>
<feature type="region of interest" description="Disordered" evidence="1">
    <location>
        <begin position="186"/>
        <end position="210"/>
    </location>
</feature>
<reference evidence="3" key="3">
    <citation type="submission" date="2021-05" db="EMBL/GenBank/DDBJ databases">
        <title>Protein family content uncovers lineage relationships and bacterial pathway maintenance mechanisms in DPANN archaea.</title>
        <authorList>
            <person name="Castelle C.J."/>
            <person name="Meheust R."/>
            <person name="Jaffe A.L."/>
            <person name="Seitz K."/>
            <person name="Gong X."/>
            <person name="Baker B.J."/>
            <person name="Banfield J.F."/>
        </authorList>
    </citation>
    <scope>NUCLEOTIDE SEQUENCE</scope>
    <source>
        <strain evidence="3">RIFCSPHIGHO2_01_FULL_GW2011_AR10_43_9</strain>
    </source>
</reference>
<feature type="compositionally biased region" description="Basic and acidic residues" evidence="1">
    <location>
        <begin position="200"/>
        <end position="210"/>
    </location>
</feature>
<dbReference type="Proteomes" id="UP000577419">
    <property type="component" value="Unassembled WGS sequence"/>
</dbReference>
<evidence type="ECO:0000313" key="2">
    <source>
        <dbReference type="EMBL" id="HIH08729.1"/>
    </source>
</evidence>
<feature type="region of interest" description="Disordered" evidence="1">
    <location>
        <begin position="1"/>
        <end position="26"/>
    </location>
</feature>
<dbReference type="EMBL" id="DUFG01000025">
    <property type="protein sequence ID" value="HIH08729.1"/>
    <property type="molecule type" value="Genomic_DNA"/>
</dbReference>
<feature type="compositionally biased region" description="Basic residues" evidence="1">
    <location>
        <begin position="1"/>
        <end position="15"/>
    </location>
</feature>